<keyword evidence="2 7" id="KW-0150">Chloroplast</keyword>
<dbReference type="Gene3D" id="1.10.3460.10">
    <property type="entry name" value="Chlorophyll a/b binding protein domain"/>
    <property type="match status" value="1"/>
</dbReference>
<reference evidence="8 9" key="1">
    <citation type="journal article" date="2015" name="Genome Biol. Evol.">
        <title>Comparative Genomics of a Bacterivorous Green Alga Reveals Evolutionary Causalities and Consequences of Phago-Mixotrophic Mode of Nutrition.</title>
        <authorList>
            <person name="Burns J.A."/>
            <person name="Paasch A."/>
            <person name="Narechania A."/>
            <person name="Kim E."/>
        </authorList>
    </citation>
    <scope>NUCLEOTIDE SEQUENCE [LARGE SCALE GENOMIC DNA]</scope>
    <source>
        <strain evidence="8 9">PLY_AMNH</strain>
    </source>
</reference>
<feature type="binding site" evidence="6">
    <location>
        <position position="194"/>
    </location>
    <ligand>
        <name>chlorophyll a</name>
        <dbReference type="ChEBI" id="CHEBI:58416"/>
        <label>1</label>
    </ligand>
</feature>
<evidence type="ECO:0000313" key="9">
    <source>
        <dbReference type="Proteomes" id="UP001190700"/>
    </source>
</evidence>
<gene>
    <name evidence="8" type="ORF">CYMTET_20966</name>
</gene>
<comment type="subcellular location">
    <subcellularLocation>
        <location evidence="7">Plastid</location>
        <location evidence="7">Chloroplast thylakoid membrane</location>
    </subcellularLocation>
</comment>
<dbReference type="InterPro" id="IPR001344">
    <property type="entry name" value="Chloro_AB-bd_pln"/>
</dbReference>
<keyword evidence="7" id="KW-0793">Thylakoid</keyword>
<keyword evidence="9" id="KW-1185">Reference proteome</keyword>
<dbReference type="Pfam" id="PF00504">
    <property type="entry name" value="Chloroa_b-bind"/>
    <property type="match status" value="1"/>
</dbReference>
<keyword evidence="5 7" id="KW-0157">Chromophore</keyword>
<feature type="binding site" evidence="6">
    <location>
        <position position="189"/>
    </location>
    <ligand>
        <name>chlorophyll a</name>
        <dbReference type="ChEBI" id="CHEBI:58416"/>
        <label>1</label>
    </ligand>
</feature>
<evidence type="ECO:0000313" key="8">
    <source>
        <dbReference type="EMBL" id="KAK3270642.1"/>
    </source>
</evidence>
<comment type="similarity">
    <text evidence="7">Belongs to the light-harvesting chlorophyll a/b-binding (LHC) protein family.</text>
</comment>
<keyword evidence="4 7" id="KW-0934">Plastid</keyword>
<feature type="binding site" evidence="6">
    <location>
        <position position="192"/>
    </location>
    <ligand>
        <name>chlorophyll a</name>
        <dbReference type="ChEBI" id="CHEBI:58416"/>
        <label>1</label>
    </ligand>
</feature>
<evidence type="ECO:0000256" key="4">
    <source>
        <dbReference type="ARBA" id="ARBA00022640"/>
    </source>
</evidence>
<dbReference type="GO" id="GO:0009522">
    <property type="term" value="C:photosystem I"/>
    <property type="evidence" value="ECO:0007669"/>
    <property type="project" value="UniProtKB-KW"/>
</dbReference>
<keyword evidence="1 6" id="KW-0148">Chlorophyll</keyword>
<keyword evidence="7" id="KW-1133">Transmembrane helix</keyword>
<name>A0AAE0G395_9CHLO</name>
<evidence type="ECO:0000256" key="2">
    <source>
        <dbReference type="ARBA" id="ARBA00022528"/>
    </source>
</evidence>
<organism evidence="8 9">
    <name type="scientific">Cymbomonas tetramitiformis</name>
    <dbReference type="NCBI Taxonomy" id="36881"/>
    <lineage>
        <taxon>Eukaryota</taxon>
        <taxon>Viridiplantae</taxon>
        <taxon>Chlorophyta</taxon>
        <taxon>Pyramimonadophyceae</taxon>
        <taxon>Pyramimonadales</taxon>
        <taxon>Pyramimonadaceae</taxon>
        <taxon>Cymbomonas</taxon>
    </lineage>
</organism>
<dbReference type="InterPro" id="IPR022796">
    <property type="entry name" value="Chloroa_b-bind"/>
</dbReference>
<keyword evidence="7" id="KW-0603">Photosystem I</keyword>
<sequence length="271" mass="29167">MACSTARTVASLNSLKSANNLKQSPAKAFAKAAVRPAVRASSARFSVVAEREGYELGGKWYPGAEPPSYLDGSMAGDYGFDPLRFGANSTLLPWYQEAELMNGRWAMMAVAGIVFTDLFGLGPWWQAGAGETAIPFNALVGIEVVIMAALEYKRIEGFKKTGGTGFLGSFPFDPMGMAKDNLEEMKLKEVKNARAAMCAFIGCCSQAAVRGMGPVESLKFHLADPTHNNIYTSSVGLEFTAAVVVLAFAPVIINTQKALSDKDEEFRPIPW</sequence>
<dbReference type="AlphaFoldDB" id="A0AAE0G395"/>
<feature type="binding site" evidence="6">
    <location>
        <position position="188"/>
    </location>
    <ligand>
        <name>chlorophyll a</name>
        <dbReference type="ChEBI" id="CHEBI:58416"/>
        <label>1</label>
    </ligand>
</feature>
<keyword evidence="7" id="KW-0472">Membrane</keyword>
<feature type="binding site" evidence="6">
    <location>
        <position position="221"/>
    </location>
    <ligand>
        <name>chlorophyll a</name>
        <dbReference type="ChEBI" id="CHEBI:58416"/>
        <label>1</label>
    </ligand>
</feature>
<evidence type="ECO:0000256" key="1">
    <source>
        <dbReference type="ARBA" id="ARBA00022494"/>
    </source>
</evidence>
<keyword evidence="7" id="KW-0604">Photosystem II</keyword>
<evidence type="ECO:0000256" key="6">
    <source>
        <dbReference type="PIRSR" id="PIRSR601344-1"/>
    </source>
</evidence>
<feature type="binding site" evidence="6">
    <location>
        <position position="99"/>
    </location>
    <ligand>
        <name>chlorophyll a</name>
        <dbReference type="ChEBI" id="CHEBI:58416"/>
        <label>1</label>
    </ligand>
</feature>
<dbReference type="EMBL" id="LGRX02010272">
    <property type="protein sequence ID" value="KAK3270642.1"/>
    <property type="molecule type" value="Genomic_DNA"/>
</dbReference>
<feature type="binding site" evidence="6">
    <location>
        <position position="206"/>
    </location>
    <ligand>
        <name>chlorophyll a</name>
        <dbReference type="ChEBI" id="CHEBI:58416"/>
        <label>1</label>
    </ligand>
</feature>
<feature type="transmembrane region" description="Helical" evidence="7">
    <location>
        <begin position="105"/>
        <end position="126"/>
    </location>
</feature>
<accession>A0AAE0G395</accession>
<evidence type="ECO:0000256" key="3">
    <source>
        <dbReference type="ARBA" id="ARBA00022531"/>
    </source>
</evidence>
<evidence type="ECO:0000256" key="5">
    <source>
        <dbReference type="ARBA" id="ARBA00022991"/>
    </source>
</evidence>
<dbReference type="GO" id="GO:0009765">
    <property type="term" value="P:photosynthesis, light harvesting"/>
    <property type="evidence" value="ECO:0007669"/>
    <property type="project" value="InterPro"/>
</dbReference>
<protein>
    <recommendedName>
        <fullName evidence="7">Chlorophyll a-b binding protein, chloroplastic</fullName>
    </recommendedName>
</protein>
<comment type="caution">
    <text evidence="8">The sequence shown here is derived from an EMBL/GenBank/DDBJ whole genome shotgun (WGS) entry which is preliminary data.</text>
</comment>
<dbReference type="GO" id="GO:0009523">
    <property type="term" value="C:photosystem II"/>
    <property type="evidence" value="ECO:0007669"/>
    <property type="project" value="UniProtKB-KW"/>
</dbReference>
<dbReference type="SUPFAM" id="SSF103511">
    <property type="entry name" value="Chlorophyll a-b binding protein"/>
    <property type="match status" value="1"/>
</dbReference>
<evidence type="ECO:0000256" key="7">
    <source>
        <dbReference type="RuleBase" id="RU363080"/>
    </source>
</evidence>
<keyword evidence="3 7" id="KW-0602">Photosynthesis</keyword>
<dbReference type="GO" id="GO:0009535">
    <property type="term" value="C:chloroplast thylakoid membrane"/>
    <property type="evidence" value="ECO:0007669"/>
    <property type="project" value="UniProtKB-SubCell"/>
</dbReference>
<dbReference type="Proteomes" id="UP001190700">
    <property type="component" value="Unassembled WGS sequence"/>
</dbReference>
<dbReference type="GO" id="GO:0016168">
    <property type="term" value="F:chlorophyll binding"/>
    <property type="evidence" value="ECO:0007669"/>
    <property type="project" value="UniProtKB-KW"/>
</dbReference>
<feature type="transmembrane region" description="Helical" evidence="7">
    <location>
        <begin position="233"/>
        <end position="253"/>
    </location>
</feature>
<keyword evidence="7" id="KW-0812">Transmembrane</keyword>
<feature type="binding site" description="axial binding residue" evidence="6">
    <location>
        <position position="104"/>
    </location>
    <ligand>
        <name>chlorophyll b</name>
        <dbReference type="ChEBI" id="CHEBI:61721"/>
        <label>1</label>
    </ligand>
    <ligandPart>
        <name>Mg</name>
        <dbReference type="ChEBI" id="CHEBI:25107"/>
    </ligandPart>
</feature>
<proteinExistence type="inferred from homology"/>
<feature type="binding site" evidence="6">
    <location>
        <position position="140"/>
    </location>
    <ligand>
        <name>chlorophyll a</name>
        <dbReference type="ChEBI" id="CHEBI:58416"/>
        <label>3</label>
    </ligand>
</feature>
<comment type="function">
    <text evidence="7">The light-harvesting complex (LHC) functions as a light receptor, it captures and delivers excitation energy to photosystems with which it is closely associated.</text>
</comment>
<dbReference type="PANTHER" id="PTHR21649">
    <property type="entry name" value="CHLOROPHYLL A/B BINDING PROTEIN"/>
    <property type="match status" value="1"/>
</dbReference>